<keyword evidence="6" id="KW-0547">Nucleotide-binding</keyword>
<keyword evidence="8" id="KW-0067">ATP-binding</keyword>
<dbReference type="FunFam" id="3.90.650.10:FF:000024">
    <property type="entry name" value="Phosphoribosylformylglycinamidine synthase"/>
    <property type="match status" value="1"/>
</dbReference>
<organism evidence="16 17">
    <name type="scientific">Candidatus Komeilibacteria bacterium RIFCSPHIGHO2_01_FULL_52_14</name>
    <dbReference type="NCBI Taxonomy" id="1798549"/>
    <lineage>
        <taxon>Bacteria</taxon>
        <taxon>Candidatus Komeiliibacteriota</taxon>
    </lineage>
</organism>
<comment type="similarity">
    <text evidence="2">In the N-terminal section; belongs to the FGAMS family.</text>
</comment>
<accession>A0A1G2BKT5</accession>
<protein>
    <recommendedName>
        <fullName evidence="3 11">Phosphoribosylformylglycinamidine synthase</fullName>
        <ecNumber evidence="3 11">6.3.5.3</ecNumber>
    </recommendedName>
</protein>
<dbReference type="InterPro" id="IPR010918">
    <property type="entry name" value="PurM-like_C_dom"/>
</dbReference>
<dbReference type="GO" id="GO:0005524">
    <property type="term" value="F:ATP binding"/>
    <property type="evidence" value="ECO:0007669"/>
    <property type="project" value="UniProtKB-KW"/>
</dbReference>
<dbReference type="NCBIfam" id="NF003672">
    <property type="entry name" value="PRK05297.1"/>
    <property type="match status" value="1"/>
</dbReference>
<dbReference type="InterPro" id="IPR055181">
    <property type="entry name" value="FGAR-AT_PurM_N-like"/>
</dbReference>
<reference evidence="16 17" key="1">
    <citation type="journal article" date="2016" name="Nat. Commun.">
        <title>Thousands of microbial genomes shed light on interconnected biogeochemical processes in an aquifer system.</title>
        <authorList>
            <person name="Anantharaman K."/>
            <person name="Brown C.T."/>
            <person name="Hug L.A."/>
            <person name="Sharon I."/>
            <person name="Castelle C.J."/>
            <person name="Probst A.J."/>
            <person name="Thomas B.C."/>
            <person name="Singh A."/>
            <person name="Wilkins M.J."/>
            <person name="Karaoz U."/>
            <person name="Brodie E.L."/>
            <person name="Williams K.H."/>
            <person name="Hubbard S.S."/>
            <person name="Banfield J.F."/>
        </authorList>
    </citation>
    <scope>NUCLEOTIDE SEQUENCE [LARGE SCALE GENOMIC DNA]</scope>
</reference>
<dbReference type="Pfam" id="PF02769">
    <property type="entry name" value="AIRS_C"/>
    <property type="match status" value="2"/>
</dbReference>
<dbReference type="GO" id="GO:0046872">
    <property type="term" value="F:metal ion binding"/>
    <property type="evidence" value="ECO:0007669"/>
    <property type="project" value="UniProtKB-KW"/>
</dbReference>
<dbReference type="InterPro" id="IPR036676">
    <property type="entry name" value="PurM-like_C_sf"/>
</dbReference>
<dbReference type="GO" id="GO:0005737">
    <property type="term" value="C:cytoplasm"/>
    <property type="evidence" value="ECO:0007669"/>
    <property type="project" value="TreeGrafter"/>
</dbReference>
<feature type="domain" description="Phosphoribosylformylglycinamidine synthase N-terminal" evidence="14">
    <location>
        <begin position="12"/>
        <end position="122"/>
    </location>
</feature>
<dbReference type="GO" id="GO:0006189">
    <property type="term" value="P:'de novo' IMP biosynthetic process"/>
    <property type="evidence" value="ECO:0007669"/>
    <property type="project" value="UniProtKB-UniRule"/>
</dbReference>
<dbReference type="Gene3D" id="3.90.650.10">
    <property type="entry name" value="PurM-like C-terminal domain"/>
    <property type="match status" value="2"/>
</dbReference>
<evidence type="ECO:0000313" key="17">
    <source>
        <dbReference type="Proteomes" id="UP000177817"/>
    </source>
</evidence>
<feature type="domain" description="PurM-like C-terminal" evidence="12">
    <location>
        <begin position="409"/>
        <end position="561"/>
    </location>
</feature>
<evidence type="ECO:0000256" key="1">
    <source>
        <dbReference type="ARBA" id="ARBA00004920"/>
    </source>
</evidence>
<feature type="domain" description="PurM-like C-terminal" evidence="12">
    <location>
        <begin position="801"/>
        <end position="934"/>
    </location>
</feature>
<dbReference type="NCBIfam" id="TIGR01735">
    <property type="entry name" value="FGAM_synt"/>
    <property type="match status" value="1"/>
</dbReference>
<dbReference type="Pfam" id="PF22689">
    <property type="entry name" value="FGAR-AT_PurM_N-like"/>
    <property type="match status" value="1"/>
</dbReference>
<dbReference type="EC" id="6.3.5.3" evidence="3 11"/>
<feature type="domain" description="FGAR-AT PurM N-terminal-like" evidence="15">
    <location>
        <begin position="625"/>
        <end position="784"/>
    </location>
</feature>
<dbReference type="Gene3D" id="3.30.1330.10">
    <property type="entry name" value="PurM-like, N-terminal domain"/>
    <property type="match status" value="2"/>
</dbReference>
<sequence>MGPCALDLATELCFYLEVEGGLSRREQARLRWLLADGSGSSRFGTTSFLRPGGTLLKIGPLLNFETTWSSQAVAICHRSGRSHVRRIEQFMRYRFSQRLTHKDEQIVYELLHDRMTQVRYDTALTTFAVHAKPEPVKRIPVLTQGLDALQKANKRLGLSMDQQDLEMYEELFVNVLKRNPTDVELFQLGQANSEHSRHHFFRGRLVIDGQQVPRTLMDIVKEPWRVNPGNSLLAFCDDSSALRGGEVLVTIPESVDRPSRFSLKRIVLHPTLTAETHNFPSGVAPFPGAETGTGGRIRDNQAVGRGGAVIAAGAAYCVGNLHIPHYDLPWEEDGWQHPAGLASPLEILIKASNGASDYGNKFGEPVICGFTRSFGMTVNGEYRSWLKPIMYTVGAGQLADAHILKGDPEAGMLVVQIGGPAYRIGMGGGSASSRLQGEGTAELDFSAVQRGDAEMEQRVHRFIRACTELDRDNPIVSIHDLGAGGDCNALPELVHPAGACIDLRAIPVGDRTLSALEIWGNESQERHVLLIRPESLGLVRRIAQREGTPLAVVGTVTGDGQFCLVDGNDSDPVVDLPLDRVLGALPQKTFDDDRVVKRLTPFVLPAGVTVAEALDRVLRLPSVASKDFLTVKVDRSVTGLVAQQQCVGPQHVTLCDYAVIAQSHFGTTGIAKSLGEQPIKGLISPEKMARFALAEAVLNMAGAAITQRSDIKCSANWMLAAKQPGEGAWLYDAACSLRDAFIALTGAIDGGKDSLSMAVPTRAPDGTTHLVKAPGELVIAAYAPMPDLNRKVTPDFKLEGNAILVVDCGQKTFPLGGSALAQVYRQVGDDCPDVDLTVLSQVFDAVQELVKNREIVSVHDVSDGGLLTAVLEMAFAGVVGCTIDVNDATDPFAYWFSEEPRLVIECESADRVIALCAERGIAARRIGTVGESGGSITATYNGQKLLEKPVLCLRTLWHETSNRLDLGQANPDCVHEESAWKQGLATHPQFRTSYEAVATPAMVFGASDPPKVAVLREEGTNGDRELAAAFIAAGFEAWDVPMRDLIDGRITLDGFRGVAFPGGFSFADVLDAGKGWASVIRFNRIAASEFERFYGREDTFSLGICNGCQLMALLGWAPWKGLRSKEKPRFIRNKSDRFESRFPSVVIPESRAMMFSGMAGSILGVWVAHGEGRLNCAQELVTKLFDERMVAMQYVDHEGHPTMAYPFNPSGTIRGIAGVCSPDGRHLALMPHPERTFLPWQWPWVPERWKPFSVSPWLRMFQNAYDWCRA</sequence>
<dbReference type="PANTHER" id="PTHR10099:SF1">
    <property type="entry name" value="PHOSPHORIBOSYLFORMYLGLYCINAMIDINE SYNTHASE"/>
    <property type="match status" value="1"/>
</dbReference>
<evidence type="ECO:0000256" key="6">
    <source>
        <dbReference type="ARBA" id="ARBA00022741"/>
    </source>
</evidence>
<dbReference type="InterPro" id="IPR040707">
    <property type="entry name" value="FGAR-AT_N"/>
</dbReference>
<dbReference type="Pfam" id="PF18076">
    <property type="entry name" value="FGAR-AT_N"/>
    <property type="match status" value="1"/>
</dbReference>
<keyword evidence="5" id="KW-0479">Metal-binding</keyword>
<dbReference type="SUPFAM" id="SSF56042">
    <property type="entry name" value="PurM C-terminal domain-like"/>
    <property type="match status" value="2"/>
</dbReference>
<name>A0A1G2BKT5_9BACT</name>
<proteinExistence type="inferred from homology"/>
<dbReference type="CDD" id="cd02204">
    <property type="entry name" value="PurL_repeat2"/>
    <property type="match status" value="1"/>
</dbReference>
<dbReference type="SUPFAM" id="SSF109736">
    <property type="entry name" value="FGAM synthase PurL, linker domain"/>
    <property type="match status" value="1"/>
</dbReference>
<comment type="pathway">
    <text evidence="1">Purine metabolism; IMP biosynthesis via de novo pathway; 5-amino-1-(5-phospho-D-ribosyl)imidazole from N(2)-formyl-N(1)-(5-phospho-D-ribosyl)glycinamide: step 1/2.</text>
</comment>
<dbReference type="EMBL" id="MHKK01000026">
    <property type="protein sequence ID" value="OGY89705.1"/>
    <property type="molecule type" value="Genomic_DNA"/>
</dbReference>
<dbReference type="CDD" id="cd01740">
    <property type="entry name" value="GATase1_FGAR_AT"/>
    <property type="match status" value="1"/>
</dbReference>
<keyword evidence="7" id="KW-0658">Purine biosynthesis</keyword>
<evidence type="ECO:0000256" key="2">
    <source>
        <dbReference type="ARBA" id="ARBA00008608"/>
    </source>
</evidence>
<dbReference type="Pfam" id="PF13507">
    <property type="entry name" value="GATase_5"/>
    <property type="match status" value="1"/>
</dbReference>
<dbReference type="InterPro" id="IPR041609">
    <property type="entry name" value="PurL_linker"/>
</dbReference>
<evidence type="ECO:0000259" key="13">
    <source>
        <dbReference type="Pfam" id="PF18072"/>
    </source>
</evidence>
<evidence type="ECO:0000256" key="9">
    <source>
        <dbReference type="ARBA" id="ARBA00022842"/>
    </source>
</evidence>
<evidence type="ECO:0000256" key="7">
    <source>
        <dbReference type="ARBA" id="ARBA00022755"/>
    </source>
</evidence>
<evidence type="ECO:0000256" key="11">
    <source>
        <dbReference type="NCBIfam" id="TIGR01735"/>
    </source>
</evidence>
<dbReference type="SUPFAM" id="SSF52317">
    <property type="entry name" value="Class I glutamine amidotransferase-like"/>
    <property type="match status" value="1"/>
</dbReference>
<dbReference type="SUPFAM" id="SSF82697">
    <property type="entry name" value="PurS-like"/>
    <property type="match status" value="1"/>
</dbReference>
<dbReference type="InterPro" id="IPR029062">
    <property type="entry name" value="Class_I_gatase-like"/>
</dbReference>
<dbReference type="Pfam" id="PF18072">
    <property type="entry name" value="FGAR-AT_linker"/>
    <property type="match status" value="1"/>
</dbReference>
<evidence type="ECO:0000256" key="10">
    <source>
        <dbReference type="ARBA" id="ARBA00022962"/>
    </source>
</evidence>
<evidence type="ECO:0000256" key="4">
    <source>
        <dbReference type="ARBA" id="ARBA00022598"/>
    </source>
</evidence>
<dbReference type="InterPro" id="IPR036604">
    <property type="entry name" value="PurS-like_sf"/>
</dbReference>
<dbReference type="UniPathway" id="UPA00074">
    <property type="reaction ID" value="UER00128"/>
</dbReference>
<dbReference type="PANTHER" id="PTHR10099">
    <property type="entry name" value="PHOSPHORIBOSYLFORMYLGLYCINAMIDINE SYNTHASE"/>
    <property type="match status" value="1"/>
</dbReference>
<dbReference type="SUPFAM" id="SSF55326">
    <property type="entry name" value="PurM N-terminal domain-like"/>
    <property type="match status" value="2"/>
</dbReference>
<dbReference type="GO" id="GO:0004642">
    <property type="term" value="F:phosphoribosylformylglycinamidine synthase activity"/>
    <property type="evidence" value="ECO:0007669"/>
    <property type="project" value="UniProtKB-UniRule"/>
</dbReference>
<evidence type="ECO:0000259" key="12">
    <source>
        <dbReference type="Pfam" id="PF02769"/>
    </source>
</evidence>
<dbReference type="Gene3D" id="3.40.50.880">
    <property type="match status" value="1"/>
</dbReference>
<dbReference type="InterPro" id="IPR036921">
    <property type="entry name" value="PurM-like_N_sf"/>
</dbReference>
<evidence type="ECO:0000259" key="14">
    <source>
        <dbReference type="Pfam" id="PF18076"/>
    </source>
</evidence>
<feature type="domain" description="Phosphoribosylformylglycinamidine synthase linker" evidence="13">
    <location>
        <begin position="149"/>
        <end position="198"/>
    </location>
</feature>
<evidence type="ECO:0000313" key="16">
    <source>
        <dbReference type="EMBL" id="OGY89705.1"/>
    </source>
</evidence>
<dbReference type="PROSITE" id="PS51273">
    <property type="entry name" value="GATASE_TYPE_1"/>
    <property type="match status" value="1"/>
</dbReference>
<dbReference type="Proteomes" id="UP000177817">
    <property type="component" value="Unassembled WGS sequence"/>
</dbReference>
<dbReference type="InterPro" id="IPR010073">
    <property type="entry name" value="PurL_large"/>
</dbReference>
<evidence type="ECO:0000256" key="5">
    <source>
        <dbReference type="ARBA" id="ARBA00022723"/>
    </source>
</evidence>
<evidence type="ECO:0000256" key="8">
    <source>
        <dbReference type="ARBA" id="ARBA00022840"/>
    </source>
</evidence>
<dbReference type="Gene3D" id="1.10.8.750">
    <property type="entry name" value="Phosphoribosylformylglycinamidine synthase, linker domain"/>
    <property type="match status" value="1"/>
</dbReference>
<keyword evidence="10" id="KW-0315">Glutamine amidotransferase</keyword>
<gene>
    <name evidence="16" type="ORF">A2677_00620</name>
</gene>
<keyword evidence="4" id="KW-0436">Ligase</keyword>
<comment type="caution">
    <text evidence="16">The sequence shown here is derived from an EMBL/GenBank/DDBJ whole genome shotgun (WGS) entry which is preliminary data.</text>
</comment>
<dbReference type="CDD" id="cd02203">
    <property type="entry name" value="PurL_repeat1"/>
    <property type="match status" value="1"/>
</dbReference>
<dbReference type="AlphaFoldDB" id="A0A1G2BKT5"/>
<evidence type="ECO:0000259" key="15">
    <source>
        <dbReference type="Pfam" id="PF22689"/>
    </source>
</evidence>
<keyword evidence="9" id="KW-0460">Magnesium</keyword>
<dbReference type="SMART" id="SM01211">
    <property type="entry name" value="GATase_5"/>
    <property type="match status" value="1"/>
</dbReference>
<evidence type="ECO:0000256" key="3">
    <source>
        <dbReference type="ARBA" id="ARBA00012747"/>
    </source>
</evidence>